<dbReference type="EMBL" id="LGAV01000004">
    <property type="protein sequence ID" value="KOS14192.1"/>
    <property type="molecule type" value="Genomic_DNA"/>
</dbReference>
<organism evidence="1 2">
    <name type="scientific">Malassezia pachydermatis</name>
    <dbReference type="NCBI Taxonomy" id="77020"/>
    <lineage>
        <taxon>Eukaryota</taxon>
        <taxon>Fungi</taxon>
        <taxon>Dikarya</taxon>
        <taxon>Basidiomycota</taxon>
        <taxon>Ustilaginomycotina</taxon>
        <taxon>Malasseziomycetes</taxon>
        <taxon>Malasseziales</taxon>
        <taxon>Malasseziaceae</taxon>
        <taxon>Malassezia</taxon>
    </lineage>
</organism>
<comment type="caution">
    <text evidence="1">The sequence shown here is derived from an EMBL/GenBank/DDBJ whole genome shotgun (WGS) entry which is preliminary data.</text>
</comment>
<accession>A0A0M9VP92</accession>
<reference evidence="1 2" key="1">
    <citation type="submission" date="2015-07" db="EMBL/GenBank/DDBJ databases">
        <title>Draft Genome Sequence of Malassezia furfur CBS1878 and Malassezia pachydermatis CBS1879.</title>
        <authorList>
            <person name="Triana S."/>
            <person name="Ohm R."/>
            <person name="Gonzalez A."/>
            <person name="DeCock H."/>
            <person name="Restrepo S."/>
            <person name="Celis A."/>
        </authorList>
    </citation>
    <scope>NUCLEOTIDE SEQUENCE [LARGE SCALE GENOMIC DNA]</scope>
    <source>
        <strain evidence="1 2">CBS 1879</strain>
    </source>
</reference>
<dbReference type="VEuPathDB" id="FungiDB:Malapachy_3709"/>
<name>A0A0M9VP92_9BASI</name>
<dbReference type="PANTHER" id="PTHR28066:SF1">
    <property type="entry name" value="SMALL RIBOSOMAL SUBUNIT PROTEIN MS37"/>
    <property type="match status" value="1"/>
</dbReference>
<dbReference type="GO" id="GO:0005763">
    <property type="term" value="C:mitochondrial small ribosomal subunit"/>
    <property type="evidence" value="ECO:0007669"/>
    <property type="project" value="TreeGrafter"/>
</dbReference>
<dbReference type="GO" id="GO:0003735">
    <property type="term" value="F:structural constituent of ribosome"/>
    <property type="evidence" value="ECO:0007669"/>
    <property type="project" value="InterPro"/>
</dbReference>
<protein>
    <submittedName>
        <fullName evidence="1">Uncharacterized protein</fullName>
    </submittedName>
</protein>
<dbReference type="InterPro" id="IPR017264">
    <property type="entry name" value="Ribosomal_mS37_fun"/>
</dbReference>
<evidence type="ECO:0000313" key="2">
    <source>
        <dbReference type="Proteomes" id="UP000037751"/>
    </source>
</evidence>
<dbReference type="GeneID" id="28730046"/>
<dbReference type="GO" id="GO:0032543">
    <property type="term" value="P:mitochondrial translation"/>
    <property type="evidence" value="ECO:0007669"/>
    <property type="project" value="InterPro"/>
</dbReference>
<dbReference type="PANTHER" id="PTHR28066">
    <property type="entry name" value="37S RIBOSOMAL PROTEIN MRP10, MITOCHONDRIAL"/>
    <property type="match status" value="1"/>
</dbReference>
<dbReference type="STRING" id="77020.A0A0M9VP92"/>
<dbReference type="Proteomes" id="UP000037751">
    <property type="component" value="Unassembled WGS sequence"/>
</dbReference>
<dbReference type="Gene3D" id="1.10.287.2900">
    <property type="match status" value="1"/>
</dbReference>
<proteinExistence type="predicted"/>
<evidence type="ECO:0000313" key="1">
    <source>
        <dbReference type="EMBL" id="KOS14192.1"/>
    </source>
</evidence>
<keyword evidence="2" id="KW-1185">Reference proteome</keyword>
<sequence>MKFEKLKVRPKKLAAKAPCAAEFASVLACWASSNDLRSQSECMQVTQALRECMMMKHVNHARAKPTINYHLARFSKHM</sequence>
<dbReference type="OrthoDB" id="2210at2759"/>
<dbReference type="RefSeq" id="XP_017991824.1">
    <property type="nucleotide sequence ID" value="XM_018138170.1"/>
</dbReference>
<dbReference type="AlphaFoldDB" id="A0A0M9VP92"/>
<gene>
    <name evidence="1" type="ORF">Malapachy_3709</name>
</gene>